<keyword evidence="2" id="KW-0808">Transferase</keyword>
<evidence type="ECO:0000259" key="9">
    <source>
        <dbReference type="PROSITE" id="PS50089"/>
    </source>
</evidence>
<evidence type="ECO:0000256" key="6">
    <source>
        <dbReference type="ARBA" id="ARBA00022786"/>
    </source>
</evidence>
<dbReference type="HOGENOM" id="CLU_588636_0_0_1"/>
<dbReference type="GO" id="GO:0043130">
    <property type="term" value="F:ubiquitin binding"/>
    <property type="evidence" value="ECO:0007669"/>
    <property type="project" value="TreeGrafter"/>
</dbReference>
<dbReference type="eggNOG" id="KOG1815">
    <property type="taxonomic scope" value="Eukaryota"/>
</dbReference>
<reference evidence="12" key="1">
    <citation type="journal article" date="2006" name="PLoS Biol.">
        <title>Macronuclear genome sequence of the ciliate Tetrahymena thermophila, a model eukaryote.</title>
        <authorList>
            <person name="Eisen J.A."/>
            <person name="Coyne R.S."/>
            <person name="Wu M."/>
            <person name="Wu D."/>
            <person name="Thiagarajan M."/>
            <person name="Wortman J.R."/>
            <person name="Badger J.H."/>
            <person name="Ren Q."/>
            <person name="Amedeo P."/>
            <person name="Jones K.M."/>
            <person name="Tallon L.J."/>
            <person name="Delcher A.L."/>
            <person name="Salzberg S.L."/>
            <person name="Silva J.C."/>
            <person name="Haas B.J."/>
            <person name="Majoros W.H."/>
            <person name="Farzad M."/>
            <person name="Carlton J.M."/>
            <person name="Smith R.K. Jr."/>
            <person name="Garg J."/>
            <person name="Pearlman R.E."/>
            <person name="Karrer K.M."/>
            <person name="Sun L."/>
            <person name="Manning G."/>
            <person name="Elde N.C."/>
            <person name="Turkewitz A.P."/>
            <person name="Asai D.J."/>
            <person name="Wilkes D.E."/>
            <person name="Wang Y."/>
            <person name="Cai H."/>
            <person name="Collins K."/>
            <person name="Stewart B.A."/>
            <person name="Lee S.R."/>
            <person name="Wilamowska K."/>
            <person name="Weinberg Z."/>
            <person name="Ruzzo W.L."/>
            <person name="Wloga D."/>
            <person name="Gaertig J."/>
            <person name="Frankel J."/>
            <person name="Tsao C.-C."/>
            <person name="Gorovsky M.A."/>
            <person name="Keeling P.J."/>
            <person name="Waller R.F."/>
            <person name="Patron N.J."/>
            <person name="Cherry J.M."/>
            <person name="Stover N.A."/>
            <person name="Krieger C.J."/>
            <person name="del Toro C."/>
            <person name="Ryder H.F."/>
            <person name="Williamson S.C."/>
            <person name="Barbeau R.A."/>
            <person name="Hamilton E.P."/>
            <person name="Orias E."/>
        </authorList>
    </citation>
    <scope>NUCLEOTIDE SEQUENCE [LARGE SCALE GENOMIC DNA]</scope>
    <source>
        <strain evidence="12">SB210</strain>
    </source>
</reference>
<evidence type="ECO:0000313" key="12">
    <source>
        <dbReference type="Proteomes" id="UP000009168"/>
    </source>
</evidence>
<dbReference type="GO" id="GO:0000151">
    <property type="term" value="C:ubiquitin ligase complex"/>
    <property type="evidence" value="ECO:0007669"/>
    <property type="project" value="TreeGrafter"/>
</dbReference>
<dbReference type="GO" id="GO:0043161">
    <property type="term" value="P:proteasome-mediated ubiquitin-dependent protein catabolic process"/>
    <property type="evidence" value="ECO:0007669"/>
    <property type="project" value="TreeGrafter"/>
</dbReference>
<dbReference type="GO" id="GO:0004842">
    <property type="term" value="F:ubiquitin-protein transferase activity"/>
    <property type="evidence" value="ECO:0007669"/>
    <property type="project" value="TreeGrafter"/>
</dbReference>
<evidence type="ECO:0000256" key="5">
    <source>
        <dbReference type="ARBA" id="ARBA00022771"/>
    </source>
</evidence>
<evidence type="ECO:0000256" key="3">
    <source>
        <dbReference type="ARBA" id="ARBA00022723"/>
    </source>
</evidence>
<dbReference type="AlphaFoldDB" id="Q231U3"/>
<sequence>MINIIYPNSQLKLVALYLFFKINSKSLKQILLFQLLLHLKVSTNQIKSGSRFDIRSNLFLVFSFLVSQKRKKSELHDFLLNSTKKLLIKLQFQKIKKIISKIRKERNLFNQDRNIKYFKMSSFQSIQKLKVSEIQELLAPLSSINVDKDLLVFIIGTQYAYKKINKDQLNEFVTQIIQLYQQCKSKGQYLIIEQVFSQLIDGEEQEPLSFIKYQYDSNFKQMNLNSQSKPLREQQDDKIEESKEEQKSEIWNCDICFEKMTDQDYWPIECCHNTYHRVCLKKYFNSQVEERRFPIKCVNNKCPQVVSQQDIREILNDSDFQKYSYFQIKNYIEKQGDQASWCLTPDCQYAFILENNQKRLDCPFCKKSYLPNLQLDLSQKFDLQRKQNSEQLFRRRCKILKISQRLKIQVMQLMQNVG</sequence>
<dbReference type="CDD" id="cd20335">
    <property type="entry name" value="BRcat_RBR"/>
    <property type="match status" value="1"/>
</dbReference>
<feature type="domain" description="RING-type" evidence="10">
    <location>
        <begin position="249"/>
        <end position="418"/>
    </location>
</feature>
<dbReference type="GO" id="GO:0008270">
    <property type="term" value="F:zinc ion binding"/>
    <property type="evidence" value="ECO:0007669"/>
    <property type="project" value="UniProtKB-KW"/>
</dbReference>
<evidence type="ECO:0000256" key="4">
    <source>
        <dbReference type="ARBA" id="ARBA00022737"/>
    </source>
</evidence>
<feature type="domain" description="RING-type" evidence="9">
    <location>
        <begin position="253"/>
        <end position="303"/>
    </location>
</feature>
<dbReference type="InterPro" id="IPR013083">
    <property type="entry name" value="Znf_RING/FYVE/PHD"/>
</dbReference>
<dbReference type="Gene3D" id="3.30.40.10">
    <property type="entry name" value="Zinc/RING finger domain, C3HC4 (zinc finger)"/>
    <property type="match status" value="1"/>
</dbReference>
<accession>Q231U3</accession>
<dbReference type="GO" id="GO:0097039">
    <property type="term" value="P:protein linear polyubiquitination"/>
    <property type="evidence" value="ECO:0007669"/>
    <property type="project" value="TreeGrafter"/>
</dbReference>
<name>Q231U3_TETTS</name>
<dbReference type="SUPFAM" id="SSF57850">
    <property type="entry name" value="RING/U-box"/>
    <property type="match status" value="1"/>
</dbReference>
<dbReference type="EMBL" id="GG662786">
    <property type="protein sequence ID" value="EAR91357.2"/>
    <property type="molecule type" value="Genomic_DNA"/>
</dbReference>
<evidence type="ECO:0000313" key="11">
    <source>
        <dbReference type="EMBL" id="EAR91357.2"/>
    </source>
</evidence>
<dbReference type="PANTHER" id="PTHR22770:SF13">
    <property type="entry name" value="RING-TYPE DOMAIN-CONTAINING PROTEIN"/>
    <property type="match status" value="1"/>
</dbReference>
<keyword evidence="3" id="KW-0479">Metal-binding</keyword>
<dbReference type="GeneID" id="7823311"/>
<dbReference type="InterPro" id="IPR001841">
    <property type="entry name" value="Znf_RING"/>
</dbReference>
<comment type="pathway">
    <text evidence="1">Protein modification; protein ubiquitination.</text>
</comment>
<evidence type="ECO:0000256" key="2">
    <source>
        <dbReference type="ARBA" id="ARBA00022679"/>
    </source>
</evidence>
<dbReference type="PROSITE" id="PS50089">
    <property type="entry name" value="ZF_RING_2"/>
    <property type="match status" value="1"/>
</dbReference>
<organism evidence="11 12">
    <name type="scientific">Tetrahymena thermophila (strain SB210)</name>
    <dbReference type="NCBI Taxonomy" id="312017"/>
    <lineage>
        <taxon>Eukaryota</taxon>
        <taxon>Sar</taxon>
        <taxon>Alveolata</taxon>
        <taxon>Ciliophora</taxon>
        <taxon>Intramacronucleata</taxon>
        <taxon>Oligohymenophorea</taxon>
        <taxon>Hymenostomatida</taxon>
        <taxon>Tetrahymenina</taxon>
        <taxon>Tetrahymenidae</taxon>
        <taxon>Tetrahymena</taxon>
    </lineage>
</organism>
<dbReference type="InParanoid" id="Q231U3"/>
<protein>
    <submittedName>
        <fullName evidence="11">IBR domain protein</fullName>
    </submittedName>
</protein>
<dbReference type="OrthoDB" id="5986204at2759"/>
<dbReference type="Pfam" id="PF01485">
    <property type="entry name" value="IBR"/>
    <property type="match status" value="1"/>
</dbReference>
<dbReference type="PROSITE" id="PS51873">
    <property type="entry name" value="TRIAD"/>
    <property type="match status" value="1"/>
</dbReference>
<evidence type="ECO:0000256" key="8">
    <source>
        <dbReference type="PROSITE-ProRule" id="PRU00175"/>
    </source>
</evidence>
<dbReference type="Proteomes" id="UP000009168">
    <property type="component" value="Unassembled WGS sequence"/>
</dbReference>
<gene>
    <name evidence="11" type="ORF">TTHERM_00736520</name>
</gene>
<evidence type="ECO:0000256" key="1">
    <source>
        <dbReference type="ARBA" id="ARBA00004906"/>
    </source>
</evidence>
<dbReference type="RefSeq" id="XP_001011602.2">
    <property type="nucleotide sequence ID" value="XM_001011602.2"/>
</dbReference>
<keyword evidence="4" id="KW-0677">Repeat</keyword>
<evidence type="ECO:0000259" key="10">
    <source>
        <dbReference type="PROSITE" id="PS51873"/>
    </source>
</evidence>
<keyword evidence="7" id="KW-0862">Zinc</keyword>
<dbReference type="InterPro" id="IPR051628">
    <property type="entry name" value="LUBAC_E3_Ligases"/>
</dbReference>
<dbReference type="PANTHER" id="PTHR22770">
    <property type="entry name" value="UBIQUITIN CONJUGATING ENZYME 7 INTERACTING PROTEIN-RELATED"/>
    <property type="match status" value="1"/>
</dbReference>
<dbReference type="InterPro" id="IPR002867">
    <property type="entry name" value="IBR_dom"/>
</dbReference>
<keyword evidence="5 8" id="KW-0863">Zinc-finger</keyword>
<dbReference type="STRING" id="312017.Q231U3"/>
<proteinExistence type="predicted"/>
<keyword evidence="6" id="KW-0833">Ubl conjugation pathway</keyword>
<dbReference type="InterPro" id="IPR044066">
    <property type="entry name" value="TRIAD_supradom"/>
</dbReference>
<evidence type="ECO:0000256" key="7">
    <source>
        <dbReference type="ARBA" id="ARBA00022833"/>
    </source>
</evidence>
<keyword evidence="12" id="KW-1185">Reference proteome</keyword>
<dbReference type="KEGG" id="tet:TTHERM_00736520"/>